<keyword evidence="3" id="KW-1185">Reference proteome</keyword>
<evidence type="ECO:0000313" key="3">
    <source>
        <dbReference type="Proteomes" id="UP000225972"/>
    </source>
</evidence>
<dbReference type="AlphaFoldDB" id="A0A238JD65"/>
<name>A0A238JD65_9RHOB</name>
<dbReference type="Pfam" id="PF01890">
    <property type="entry name" value="CbiG_C"/>
    <property type="match status" value="1"/>
</dbReference>
<sequence length="120" mass="12588">MRVAGIGYRRGAPISAMRQALEAFEVQVDALAVSDHKTDRAALTDLARQLQIPLIAVRQDELRKQQTLTQSPAQLARFGTGSLAEAAALAAAGKGAILRGPRVISPCGRATAAIAEGQTQ</sequence>
<dbReference type="Gene3D" id="3.30.420.180">
    <property type="entry name" value="CobE/GbiG C-terminal domain"/>
    <property type="match status" value="1"/>
</dbReference>
<dbReference type="PANTHER" id="PTHR37477:SF1">
    <property type="entry name" value="COBALT-PRECORRIN-5A HYDROLASE"/>
    <property type="match status" value="1"/>
</dbReference>
<gene>
    <name evidence="2" type="ORF">TRP8649_02440</name>
</gene>
<reference evidence="3" key="1">
    <citation type="submission" date="2017-05" db="EMBL/GenBank/DDBJ databases">
        <authorList>
            <person name="Rodrigo-Torres L."/>
            <person name="Arahal R. D."/>
            <person name="Lucena T."/>
        </authorList>
    </citation>
    <scope>NUCLEOTIDE SEQUENCE [LARGE SCALE GENOMIC DNA]</scope>
    <source>
        <strain evidence="3">CECT 8649</strain>
    </source>
</reference>
<feature type="domain" description="CobE/GbiG C-terminal" evidence="1">
    <location>
        <begin position="3"/>
        <end position="115"/>
    </location>
</feature>
<dbReference type="GO" id="GO:0009236">
    <property type="term" value="P:cobalamin biosynthetic process"/>
    <property type="evidence" value="ECO:0007669"/>
    <property type="project" value="InterPro"/>
</dbReference>
<organism evidence="2 3">
    <name type="scientific">Pelagimonas phthalicica</name>
    <dbReference type="NCBI Taxonomy" id="1037362"/>
    <lineage>
        <taxon>Bacteria</taxon>
        <taxon>Pseudomonadati</taxon>
        <taxon>Pseudomonadota</taxon>
        <taxon>Alphaproteobacteria</taxon>
        <taxon>Rhodobacterales</taxon>
        <taxon>Roseobacteraceae</taxon>
        <taxon>Pelagimonas</taxon>
    </lineage>
</organism>
<dbReference type="RefSeq" id="WP_208293342.1">
    <property type="nucleotide sequence ID" value="NZ_FXXP01000002.1"/>
</dbReference>
<dbReference type="InterPro" id="IPR002750">
    <property type="entry name" value="CobE/GbiG_C"/>
</dbReference>
<dbReference type="InterPro" id="IPR052553">
    <property type="entry name" value="CbiG_hydrolase"/>
</dbReference>
<dbReference type="SUPFAM" id="SSF159664">
    <property type="entry name" value="CobE/GbiG C-terminal domain-like"/>
    <property type="match status" value="1"/>
</dbReference>
<dbReference type="PANTHER" id="PTHR37477">
    <property type="entry name" value="COBALT-PRECORRIN-5A HYDROLASE"/>
    <property type="match status" value="1"/>
</dbReference>
<protein>
    <submittedName>
        <fullName evidence="2">Cobalamin biosynthesis protein CbiG</fullName>
    </submittedName>
</protein>
<dbReference type="EMBL" id="FXXP01000002">
    <property type="protein sequence ID" value="SMX28323.1"/>
    <property type="molecule type" value="Genomic_DNA"/>
</dbReference>
<accession>A0A238JD65</accession>
<dbReference type="InterPro" id="IPR036518">
    <property type="entry name" value="CobE/GbiG_C_sf"/>
</dbReference>
<dbReference type="Proteomes" id="UP000225972">
    <property type="component" value="Unassembled WGS sequence"/>
</dbReference>
<evidence type="ECO:0000259" key="1">
    <source>
        <dbReference type="Pfam" id="PF01890"/>
    </source>
</evidence>
<evidence type="ECO:0000313" key="2">
    <source>
        <dbReference type="EMBL" id="SMX28323.1"/>
    </source>
</evidence>
<proteinExistence type="predicted"/>